<keyword evidence="7" id="KW-1185">Reference proteome</keyword>
<dbReference type="InterPro" id="IPR029063">
    <property type="entry name" value="SAM-dependent_MTases_sf"/>
</dbReference>
<evidence type="ECO:0000313" key="6">
    <source>
        <dbReference type="EMBL" id="KAI6661125.1"/>
    </source>
</evidence>
<dbReference type="GO" id="GO:0008171">
    <property type="term" value="F:O-methyltransferase activity"/>
    <property type="evidence" value="ECO:0007669"/>
    <property type="project" value="InterPro"/>
</dbReference>
<feature type="transmembrane region" description="Helical" evidence="5">
    <location>
        <begin position="6"/>
        <end position="27"/>
    </location>
</feature>
<dbReference type="InterPro" id="IPR002935">
    <property type="entry name" value="SAM_O-MeTrfase"/>
</dbReference>
<evidence type="ECO:0000313" key="7">
    <source>
        <dbReference type="Proteomes" id="UP001165289"/>
    </source>
</evidence>
<evidence type="ECO:0000256" key="3">
    <source>
        <dbReference type="ARBA" id="ARBA00022691"/>
    </source>
</evidence>
<reference evidence="6 7" key="1">
    <citation type="journal article" date="2023" name="BMC Biol.">
        <title>The compact genome of the sponge Oopsacas minuta (Hexactinellida) is lacking key metazoan core genes.</title>
        <authorList>
            <person name="Santini S."/>
            <person name="Schenkelaars Q."/>
            <person name="Jourda C."/>
            <person name="Duchesne M."/>
            <person name="Belahbib H."/>
            <person name="Rocher C."/>
            <person name="Selva M."/>
            <person name="Riesgo A."/>
            <person name="Vervoort M."/>
            <person name="Leys S.P."/>
            <person name="Kodjabachian L."/>
            <person name="Le Bivic A."/>
            <person name="Borchiellini C."/>
            <person name="Claverie J.M."/>
            <person name="Renard E."/>
        </authorList>
    </citation>
    <scope>NUCLEOTIDE SEQUENCE [LARGE SCALE GENOMIC DNA]</scope>
    <source>
        <strain evidence="6">SPO-2</strain>
    </source>
</reference>
<dbReference type="CDD" id="cd02440">
    <property type="entry name" value="AdoMet_MTases"/>
    <property type="match status" value="1"/>
</dbReference>
<gene>
    <name evidence="6" type="ORF">LOD99_13847</name>
</gene>
<keyword evidence="5" id="KW-0472">Membrane</keyword>
<keyword evidence="3" id="KW-0949">S-adenosyl-L-methionine</keyword>
<dbReference type="PROSITE" id="PS51682">
    <property type="entry name" value="SAM_OMT_I"/>
    <property type="match status" value="1"/>
</dbReference>
<comment type="similarity">
    <text evidence="4">Belongs to the class I-like SAM-binding methyltransferase superfamily. Cation-dependent O-methyltransferase family.</text>
</comment>
<dbReference type="Pfam" id="PF01596">
    <property type="entry name" value="Methyltransf_3"/>
    <property type="match status" value="1"/>
</dbReference>
<evidence type="ECO:0000256" key="1">
    <source>
        <dbReference type="ARBA" id="ARBA00022603"/>
    </source>
</evidence>
<keyword evidence="5" id="KW-1133">Transmembrane helix</keyword>
<keyword evidence="2" id="KW-0808">Transferase</keyword>
<sequence length="258" mass="28559">MSDRNILYLAIGTGACLLAGVVIYKFMKPGFINMNMLGVSKVHKRNNPILGYIYENSVTPREDENLANLRVATLAHPLNRMSTPPEQTQFLGFLASLIGAKKAIDIGVYTGLSALAVALVLPVDGTLIACDITEEFPLIGKPYWEKAGVNNMIDLRINNAVDTLQELIKDDAETFDFIFLDADKRNYSQYVDLSYQLLRKGGLMVIDNVLWSGKVLDASTADEDTISIRNVNIKLRDDTRFNISMLPIADGVTLLTKL</sequence>
<accession>A0AAV7KJL1</accession>
<evidence type="ECO:0000256" key="5">
    <source>
        <dbReference type="SAM" id="Phobius"/>
    </source>
</evidence>
<dbReference type="PANTHER" id="PTHR10509:SF14">
    <property type="entry name" value="CAFFEOYL-COA O-METHYLTRANSFERASE 3-RELATED"/>
    <property type="match status" value="1"/>
</dbReference>
<dbReference type="PANTHER" id="PTHR10509">
    <property type="entry name" value="O-METHYLTRANSFERASE-RELATED"/>
    <property type="match status" value="1"/>
</dbReference>
<dbReference type="Proteomes" id="UP001165289">
    <property type="component" value="Unassembled WGS sequence"/>
</dbReference>
<keyword evidence="1" id="KW-0489">Methyltransferase</keyword>
<dbReference type="PROSITE" id="PS51257">
    <property type="entry name" value="PROKAR_LIPOPROTEIN"/>
    <property type="match status" value="1"/>
</dbReference>
<dbReference type="SUPFAM" id="SSF53335">
    <property type="entry name" value="S-adenosyl-L-methionine-dependent methyltransferases"/>
    <property type="match status" value="1"/>
</dbReference>
<comment type="caution">
    <text evidence="6">The sequence shown here is derived from an EMBL/GenBank/DDBJ whole genome shotgun (WGS) entry which is preliminary data.</text>
</comment>
<name>A0AAV7KJL1_9METZ</name>
<dbReference type="GO" id="GO:0032259">
    <property type="term" value="P:methylation"/>
    <property type="evidence" value="ECO:0007669"/>
    <property type="project" value="UniProtKB-KW"/>
</dbReference>
<dbReference type="Gene3D" id="3.40.50.150">
    <property type="entry name" value="Vaccinia Virus protein VP39"/>
    <property type="match status" value="1"/>
</dbReference>
<proteinExistence type="inferred from homology"/>
<dbReference type="GO" id="GO:0008757">
    <property type="term" value="F:S-adenosylmethionine-dependent methyltransferase activity"/>
    <property type="evidence" value="ECO:0007669"/>
    <property type="project" value="TreeGrafter"/>
</dbReference>
<dbReference type="InterPro" id="IPR050362">
    <property type="entry name" value="Cation-dep_OMT"/>
</dbReference>
<evidence type="ECO:0000256" key="4">
    <source>
        <dbReference type="ARBA" id="ARBA00023453"/>
    </source>
</evidence>
<protein>
    <submittedName>
        <fullName evidence="6">Catechol O-methyltransferase domain-containing protein 1 isoform X1</fullName>
    </submittedName>
</protein>
<evidence type="ECO:0000256" key="2">
    <source>
        <dbReference type="ARBA" id="ARBA00022679"/>
    </source>
</evidence>
<organism evidence="6 7">
    <name type="scientific">Oopsacas minuta</name>
    <dbReference type="NCBI Taxonomy" id="111878"/>
    <lineage>
        <taxon>Eukaryota</taxon>
        <taxon>Metazoa</taxon>
        <taxon>Porifera</taxon>
        <taxon>Hexactinellida</taxon>
        <taxon>Hexasterophora</taxon>
        <taxon>Lyssacinosida</taxon>
        <taxon>Leucopsacidae</taxon>
        <taxon>Oopsacas</taxon>
    </lineage>
</organism>
<keyword evidence="5" id="KW-0812">Transmembrane</keyword>
<dbReference type="AlphaFoldDB" id="A0AAV7KJL1"/>
<dbReference type="EMBL" id="JAKMXF010000022">
    <property type="protein sequence ID" value="KAI6661125.1"/>
    <property type="molecule type" value="Genomic_DNA"/>
</dbReference>